<evidence type="ECO:0000256" key="4">
    <source>
        <dbReference type="PROSITE-ProRule" id="PRU00325"/>
    </source>
</evidence>
<feature type="region of interest" description="Disordered" evidence="5">
    <location>
        <begin position="345"/>
        <end position="364"/>
    </location>
</feature>
<name>A0AAW1K740_SAPOF</name>
<dbReference type="PROSITE" id="PS50966">
    <property type="entry name" value="ZF_SWIM"/>
    <property type="match status" value="1"/>
</dbReference>
<dbReference type="Pfam" id="PF10551">
    <property type="entry name" value="MULE"/>
    <property type="match status" value="1"/>
</dbReference>
<dbReference type="SMART" id="SM00575">
    <property type="entry name" value="ZnF_PMZ"/>
    <property type="match status" value="1"/>
</dbReference>
<protein>
    <recommendedName>
        <fullName evidence="6">SWIM-type domain-containing protein</fullName>
    </recommendedName>
</protein>
<organism evidence="7 8">
    <name type="scientific">Saponaria officinalis</name>
    <name type="common">Common soapwort</name>
    <name type="synonym">Lychnis saponaria</name>
    <dbReference type="NCBI Taxonomy" id="3572"/>
    <lineage>
        <taxon>Eukaryota</taxon>
        <taxon>Viridiplantae</taxon>
        <taxon>Streptophyta</taxon>
        <taxon>Embryophyta</taxon>
        <taxon>Tracheophyta</taxon>
        <taxon>Spermatophyta</taxon>
        <taxon>Magnoliopsida</taxon>
        <taxon>eudicotyledons</taxon>
        <taxon>Gunneridae</taxon>
        <taxon>Pentapetalae</taxon>
        <taxon>Caryophyllales</taxon>
        <taxon>Caryophyllaceae</taxon>
        <taxon>Caryophylleae</taxon>
        <taxon>Saponaria</taxon>
    </lineage>
</organism>
<feature type="domain" description="SWIM-type" evidence="6">
    <location>
        <begin position="426"/>
        <end position="462"/>
    </location>
</feature>
<dbReference type="GO" id="GO:0008270">
    <property type="term" value="F:zinc ion binding"/>
    <property type="evidence" value="ECO:0007669"/>
    <property type="project" value="UniProtKB-KW"/>
</dbReference>
<evidence type="ECO:0000313" key="8">
    <source>
        <dbReference type="Proteomes" id="UP001443914"/>
    </source>
</evidence>
<keyword evidence="3" id="KW-0862">Zinc</keyword>
<dbReference type="InterPro" id="IPR018289">
    <property type="entry name" value="MULE_transposase_dom"/>
</dbReference>
<dbReference type="PANTHER" id="PTHR47718">
    <property type="entry name" value="OS01G0519700 PROTEIN"/>
    <property type="match status" value="1"/>
</dbReference>
<keyword evidence="1" id="KW-0479">Metal-binding</keyword>
<feature type="compositionally biased region" description="Basic and acidic residues" evidence="5">
    <location>
        <begin position="348"/>
        <end position="361"/>
    </location>
</feature>
<dbReference type="EMBL" id="JBDFQZ010000006">
    <property type="protein sequence ID" value="KAK9715290.1"/>
    <property type="molecule type" value="Genomic_DNA"/>
</dbReference>
<dbReference type="PANTHER" id="PTHR47718:SF18">
    <property type="entry name" value="PROTEIN FAR1-RELATED SEQUENCE 5-LIKE"/>
    <property type="match status" value="1"/>
</dbReference>
<dbReference type="Pfam" id="PF03101">
    <property type="entry name" value="FAR1"/>
    <property type="match status" value="1"/>
</dbReference>
<dbReference type="Proteomes" id="UP001443914">
    <property type="component" value="Unassembled WGS sequence"/>
</dbReference>
<dbReference type="InterPro" id="IPR006564">
    <property type="entry name" value="Znf_PMZ"/>
</dbReference>
<proteinExistence type="predicted"/>
<evidence type="ECO:0000256" key="5">
    <source>
        <dbReference type="SAM" id="MobiDB-lite"/>
    </source>
</evidence>
<reference evidence="7" key="1">
    <citation type="submission" date="2024-03" db="EMBL/GenBank/DDBJ databases">
        <title>WGS assembly of Saponaria officinalis var. Norfolk2.</title>
        <authorList>
            <person name="Jenkins J."/>
            <person name="Shu S."/>
            <person name="Grimwood J."/>
            <person name="Barry K."/>
            <person name="Goodstein D."/>
            <person name="Schmutz J."/>
            <person name="Leebens-Mack J."/>
            <person name="Osbourn A."/>
        </authorList>
    </citation>
    <scope>NUCLEOTIDE SEQUENCE [LARGE SCALE GENOMIC DNA]</scope>
    <source>
        <strain evidence="7">JIC</strain>
    </source>
</reference>
<dbReference type="Pfam" id="PF04434">
    <property type="entry name" value="SWIM"/>
    <property type="match status" value="1"/>
</dbReference>
<evidence type="ECO:0000256" key="2">
    <source>
        <dbReference type="ARBA" id="ARBA00022771"/>
    </source>
</evidence>
<dbReference type="InterPro" id="IPR004330">
    <property type="entry name" value="FAR1_DNA_bnd_dom"/>
</dbReference>
<feature type="compositionally biased region" description="Acidic residues" evidence="5">
    <location>
        <begin position="623"/>
        <end position="639"/>
    </location>
</feature>
<feature type="region of interest" description="Disordered" evidence="5">
    <location>
        <begin position="606"/>
        <end position="639"/>
    </location>
</feature>
<sequence>MYALACGFDVRRYTTKKWRDGTVKSKLLVCNRQGFTYAKKVNKLVVVEDSSPAQGGELTVCDKPRRKSKVRRIGFQARLRVSRVKGILVVDRFHAGHNHEPVEVKDMQFQKLARQMNKYHKELIVFISRLKIGASKTYNMCKEHVNGFENIGATLNDFKNFSRDVKCYINERDGQLFIDRFKNLAETHDDFYFDYEVDVDNSLARAVWADGTSRRNYSVFGDAVSFDPTYSTNKYSMVFTPFTGVDNHRRSVTFCGALLSRENEESFTWLFKRFLEAMGGKEPHYIITDQDPGIIASVANGVFKIRRQWVMAHCRDLKMGSVLRTTQRSESENKFFKKFENNSGSAIDHQRHTQKKLDNDNRQSSPKLVTQLPIEIQGARVYTHELFADFQQELISSTSGLSARGFSVEDGVETTTFKDGLRGKFFEVKFNPGTYQVSCTCLKFERAGLLCRHIFSVFSSNGVNSIPDCYLARRWCKDAVGTTHVDVDLVDGRQIELTNLWSEVYEAVGLLRDRCKDDVRKLSSLIREFRHSIQPGAEDLTKDQEIEQLLGCKAVDEIKILPPKHAKNKGSGRRLLSNKTVAVAKAVKPKRMCSNCKQMAHHDKRNCPNEYAEFPPSEHNPSSDEDGVDEEVEEDDASE</sequence>
<evidence type="ECO:0000256" key="1">
    <source>
        <dbReference type="ARBA" id="ARBA00022723"/>
    </source>
</evidence>
<accession>A0AAW1K740</accession>
<keyword evidence="2 4" id="KW-0863">Zinc-finger</keyword>
<evidence type="ECO:0000259" key="6">
    <source>
        <dbReference type="PROSITE" id="PS50966"/>
    </source>
</evidence>
<evidence type="ECO:0000313" key="7">
    <source>
        <dbReference type="EMBL" id="KAK9715290.1"/>
    </source>
</evidence>
<dbReference type="InterPro" id="IPR007527">
    <property type="entry name" value="Znf_SWIM"/>
</dbReference>
<keyword evidence="8" id="KW-1185">Reference proteome</keyword>
<evidence type="ECO:0000256" key="3">
    <source>
        <dbReference type="ARBA" id="ARBA00022833"/>
    </source>
</evidence>
<comment type="caution">
    <text evidence="7">The sequence shown here is derived from an EMBL/GenBank/DDBJ whole genome shotgun (WGS) entry which is preliminary data.</text>
</comment>
<dbReference type="AlphaFoldDB" id="A0AAW1K740"/>
<gene>
    <name evidence="7" type="ORF">RND81_06G154900</name>
</gene>